<accession>A0A368G119</accession>
<name>A0A368G119_ANCCA</name>
<evidence type="ECO:0000313" key="2">
    <source>
        <dbReference type="Proteomes" id="UP000252519"/>
    </source>
</evidence>
<proteinExistence type="predicted"/>
<feature type="non-terminal residue" evidence="1">
    <location>
        <position position="260"/>
    </location>
</feature>
<sequence>MAGRLRRLRHEQMATVKAKAAQGDGLSSLQQGLCFEAKLYQKSSDNNRDEGGATMTYIPDTLSILLDGSMLVHRLEPTLHVYYNSNTVQMAARNWLHTLVADRVHSFQHRQLKRKGQLYTVHGLVGDHQGSCLLPSSAPSRGQSVENSPVAREHPAYGPCSEFLKYLEETWYTGMFADLWNKFEVEELRTTKEAYHRYDYQPQPNCYFSQPNLFSANSTSYSWTDPSHEKYIRTKDRERRETIAQEMRRYLSRHPFLFRN</sequence>
<gene>
    <name evidence="1" type="ORF">ANCCAN_17397</name>
</gene>
<evidence type="ECO:0000313" key="1">
    <source>
        <dbReference type="EMBL" id="RCN36730.1"/>
    </source>
</evidence>
<dbReference type="EMBL" id="JOJR01000531">
    <property type="protein sequence ID" value="RCN36730.1"/>
    <property type="molecule type" value="Genomic_DNA"/>
</dbReference>
<dbReference type="OrthoDB" id="5869304at2759"/>
<dbReference type="STRING" id="29170.A0A368G119"/>
<protein>
    <submittedName>
        <fullName evidence="1">Uncharacterized protein</fullName>
    </submittedName>
</protein>
<comment type="caution">
    <text evidence="1">The sequence shown here is derived from an EMBL/GenBank/DDBJ whole genome shotgun (WGS) entry which is preliminary data.</text>
</comment>
<dbReference type="AlphaFoldDB" id="A0A368G119"/>
<keyword evidence="2" id="KW-1185">Reference proteome</keyword>
<reference evidence="1 2" key="1">
    <citation type="submission" date="2014-10" db="EMBL/GenBank/DDBJ databases">
        <title>Draft genome of the hookworm Ancylostoma caninum.</title>
        <authorList>
            <person name="Mitreva M."/>
        </authorList>
    </citation>
    <scope>NUCLEOTIDE SEQUENCE [LARGE SCALE GENOMIC DNA]</scope>
    <source>
        <strain evidence="1 2">Baltimore</strain>
    </source>
</reference>
<dbReference type="Proteomes" id="UP000252519">
    <property type="component" value="Unassembled WGS sequence"/>
</dbReference>
<organism evidence="1 2">
    <name type="scientific">Ancylostoma caninum</name>
    <name type="common">Dog hookworm</name>
    <dbReference type="NCBI Taxonomy" id="29170"/>
    <lineage>
        <taxon>Eukaryota</taxon>
        <taxon>Metazoa</taxon>
        <taxon>Ecdysozoa</taxon>
        <taxon>Nematoda</taxon>
        <taxon>Chromadorea</taxon>
        <taxon>Rhabditida</taxon>
        <taxon>Rhabditina</taxon>
        <taxon>Rhabditomorpha</taxon>
        <taxon>Strongyloidea</taxon>
        <taxon>Ancylostomatidae</taxon>
        <taxon>Ancylostomatinae</taxon>
        <taxon>Ancylostoma</taxon>
    </lineage>
</organism>